<evidence type="ECO:0000256" key="1">
    <source>
        <dbReference type="SAM" id="Coils"/>
    </source>
</evidence>
<dbReference type="Proteomes" id="UP000092741">
    <property type="component" value="Chromosome 2"/>
</dbReference>
<keyword evidence="4" id="KW-1185">Reference proteome</keyword>
<proteinExistence type="predicted"/>
<keyword evidence="2" id="KW-0812">Transmembrane</keyword>
<dbReference type="KEGG" id="vna:PN96_23105"/>
<evidence type="ECO:0000313" key="4">
    <source>
        <dbReference type="Proteomes" id="UP000092741"/>
    </source>
</evidence>
<organism evidence="3 4">
    <name type="scientific">Vibrio natriegens NBRC 15636 = ATCC 14048 = DSM 759</name>
    <dbReference type="NCBI Taxonomy" id="1219067"/>
    <lineage>
        <taxon>Bacteria</taxon>
        <taxon>Pseudomonadati</taxon>
        <taxon>Pseudomonadota</taxon>
        <taxon>Gammaproteobacteria</taxon>
        <taxon>Vibrionales</taxon>
        <taxon>Vibrionaceae</taxon>
        <taxon>Vibrio</taxon>
    </lineage>
</organism>
<feature type="transmembrane region" description="Helical" evidence="2">
    <location>
        <begin position="427"/>
        <end position="448"/>
    </location>
</feature>
<keyword evidence="2" id="KW-1133">Transmembrane helix</keyword>
<protein>
    <submittedName>
        <fullName evidence="3">Uncharacterized protein</fullName>
    </submittedName>
</protein>
<dbReference type="PROSITE" id="PS51257">
    <property type="entry name" value="PROKAR_LIPOPROTEIN"/>
    <property type="match status" value="1"/>
</dbReference>
<dbReference type="AlphaFoldDB" id="A0AAN1CY35"/>
<sequence length="453" mass="51683">MLLRQFMSLKLLLSSSILFLLTSCAIIPEDLVMSSPGMHLTKAEATNQLAMDELALQSLIMSMADDYIASVSEVAFLHLRPKTENSHERVLVQSFMRNSLGAATEIAAGRSPDIALLDLLVLSTLQRSTFENYWIPKIWGAERAQDALNQLKKTEDRLWQRSSRLLTPSQQQVLRDLIDVWLEENPDRLVVELTRFDSFTDARWIPQHRHRQEAKGLLEEIDSAVSTVDRALLFGERAMWYSSRLTYIAGEQVELSAYRILASPEIQEMLARYDEAKERFEELQSTLASYPTSLAELEKKLVEDIQKERELALNQLFEYIAYEREQIFESVSNSSNKAEQMLPATLELVKASSDLADKTNQASINIDRLLARFDESSTDLAGGPPVNPLELIQASSDLANQLQQLISHLQRDINELERLSTNVLDHIFWRIAILILLVFIGLVILRFIPRRLK</sequence>
<evidence type="ECO:0000313" key="3">
    <source>
        <dbReference type="EMBL" id="ANQ14753.1"/>
    </source>
</evidence>
<gene>
    <name evidence="3" type="ORF">BA890_18600</name>
</gene>
<keyword evidence="1" id="KW-0175">Coiled coil</keyword>
<evidence type="ECO:0000256" key="2">
    <source>
        <dbReference type="SAM" id="Phobius"/>
    </source>
</evidence>
<name>A0AAN1CY35_VIBNA</name>
<feature type="coiled-coil region" evidence="1">
    <location>
        <begin position="392"/>
        <end position="422"/>
    </location>
</feature>
<accession>A0AAN1CY35</accession>
<keyword evidence="2" id="KW-0472">Membrane</keyword>
<feature type="coiled-coil region" evidence="1">
    <location>
        <begin position="266"/>
        <end position="315"/>
    </location>
</feature>
<dbReference type="EMBL" id="CP016346">
    <property type="protein sequence ID" value="ANQ14753.1"/>
    <property type="molecule type" value="Genomic_DNA"/>
</dbReference>
<reference evidence="3 4" key="1">
    <citation type="submission" date="2016-07" db="EMBL/GenBank/DDBJ databases">
        <title>Developing Vibrio natriegens as a novel, fast-growing host for biotechnology.</title>
        <authorList>
            <person name="Weinstock M.T."/>
            <person name="Hesek E.D."/>
            <person name="Wilson C.M."/>
            <person name="Gibson D.G."/>
        </authorList>
    </citation>
    <scope>NUCLEOTIDE SEQUENCE [LARGE SCALE GENOMIC DNA]</scope>
    <source>
        <strain evidence="3 4">ATCC 14048</strain>
    </source>
</reference>